<reference evidence="1 2" key="1">
    <citation type="submission" date="2018-11" db="EMBL/GenBank/DDBJ databases">
        <authorList>
            <consortium name="Pathogen Informatics"/>
        </authorList>
    </citation>
    <scope>NUCLEOTIDE SEQUENCE [LARGE SCALE GENOMIC DNA]</scope>
</reference>
<accession>A0A3P6UNS0</accession>
<gene>
    <name evidence="1" type="ORF">ASIM_LOCUS20911</name>
</gene>
<dbReference type="SUPFAM" id="SSF52058">
    <property type="entry name" value="L domain-like"/>
    <property type="match status" value="1"/>
</dbReference>
<organism evidence="1 2">
    <name type="scientific">Anisakis simplex</name>
    <name type="common">Herring worm</name>
    <dbReference type="NCBI Taxonomy" id="6269"/>
    <lineage>
        <taxon>Eukaryota</taxon>
        <taxon>Metazoa</taxon>
        <taxon>Ecdysozoa</taxon>
        <taxon>Nematoda</taxon>
        <taxon>Chromadorea</taxon>
        <taxon>Rhabditida</taxon>
        <taxon>Spirurina</taxon>
        <taxon>Ascaridomorpha</taxon>
        <taxon>Ascaridoidea</taxon>
        <taxon>Anisakidae</taxon>
        <taxon>Anisakis</taxon>
        <taxon>Anisakis simplex complex</taxon>
    </lineage>
</organism>
<protein>
    <submittedName>
        <fullName evidence="1">Uncharacterized protein</fullName>
    </submittedName>
</protein>
<proteinExistence type="predicted"/>
<dbReference type="Gene3D" id="3.80.10.10">
    <property type="entry name" value="Ribonuclease Inhibitor"/>
    <property type="match status" value="1"/>
</dbReference>
<name>A0A3P6UNS0_ANISI</name>
<sequence>MKNLNVSNNRIASLPSANTVIDMNHLQLLRAASNDLDESVISTVVSCRRLRLIDLSYNQLRFFDDRFVLASPPDVPVLSRFSAV</sequence>
<dbReference type="EMBL" id="UYRR01041320">
    <property type="protein sequence ID" value="VDK80948.1"/>
    <property type="molecule type" value="Genomic_DNA"/>
</dbReference>
<dbReference type="InterPro" id="IPR032675">
    <property type="entry name" value="LRR_dom_sf"/>
</dbReference>
<evidence type="ECO:0000313" key="1">
    <source>
        <dbReference type="EMBL" id="VDK80948.1"/>
    </source>
</evidence>
<evidence type="ECO:0000313" key="2">
    <source>
        <dbReference type="Proteomes" id="UP000267096"/>
    </source>
</evidence>
<dbReference type="AlphaFoldDB" id="A0A3P6UNS0"/>
<dbReference type="Proteomes" id="UP000267096">
    <property type="component" value="Unassembled WGS sequence"/>
</dbReference>
<keyword evidence="2" id="KW-1185">Reference proteome</keyword>
<dbReference type="OrthoDB" id="1394818at2759"/>